<evidence type="ECO:0000313" key="2">
    <source>
        <dbReference type="Proteomes" id="UP000229756"/>
    </source>
</evidence>
<evidence type="ECO:0000313" key="1">
    <source>
        <dbReference type="EMBL" id="PJC23729.1"/>
    </source>
</evidence>
<comment type="caution">
    <text evidence="1">The sequence shown here is derived from an EMBL/GenBank/DDBJ whole genome shotgun (WGS) entry which is preliminary data.</text>
</comment>
<reference evidence="2" key="1">
    <citation type="submission" date="2017-09" db="EMBL/GenBank/DDBJ databases">
        <title>Depth-based differentiation of microbial function through sediment-hosted aquifers and enrichment of novel symbionts in the deep terrestrial subsurface.</title>
        <authorList>
            <person name="Probst A.J."/>
            <person name="Ladd B."/>
            <person name="Jarett J.K."/>
            <person name="Geller-Mcgrath D.E."/>
            <person name="Sieber C.M.K."/>
            <person name="Emerson J.B."/>
            <person name="Anantharaman K."/>
            <person name="Thomas B.C."/>
            <person name="Malmstrom R."/>
            <person name="Stieglmeier M."/>
            <person name="Klingl A."/>
            <person name="Woyke T."/>
            <person name="Ryan C.M."/>
            <person name="Banfield J.F."/>
        </authorList>
    </citation>
    <scope>NUCLEOTIDE SEQUENCE [LARGE SCALE GENOMIC DNA]</scope>
</reference>
<dbReference type="Proteomes" id="UP000229756">
    <property type="component" value="Unassembled WGS sequence"/>
</dbReference>
<proteinExistence type="predicted"/>
<organism evidence="1 2">
    <name type="scientific">candidate division WWE3 bacterium CG_4_9_14_0_2_um_filter_35_11</name>
    <dbReference type="NCBI Taxonomy" id="1975077"/>
    <lineage>
        <taxon>Bacteria</taxon>
        <taxon>Katanobacteria</taxon>
    </lineage>
</organism>
<sequence>MKFFIDGRMPAWIGENGESPYTTWLKITQTQQDFEQTLNKYKTDYLLIANGTFLDLLLRENPAKYNYKEVQRDAQGVIYKYKSN</sequence>
<accession>A0A2M8ELW8</accession>
<dbReference type="AlphaFoldDB" id="A0A2M8ELW8"/>
<name>A0A2M8ELW8_UNCKA</name>
<protein>
    <submittedName>
        <fullName evidence="1">Uncharacterized protein</fullName>
    </submittedName>
</protein>
<dbReference type="EMBL" id="PFSJ01000015">
    <property type="protein sequence ID" value="PJC23729.1"/>
    <property type="molecule type" value="Genomic_DNA"/>
</dbReference>
<gene>
    <name evidence="1" type="ORF">CO058_01870</name>
</gene>